<dbReference type="SMART" id="SM00855">
    <property type="entry name" value="PGAM"/>
    <property type="match status" value="1"/>
</dbReference>
<proteinExistence type="predicted"/>
<dbReference type="CDD" id="cd07067">
    <property type="entry name" value="HP_PGM_like"/>
    <property type="match status" value="1"/>
</dbReference>
<protein>
    <submittedName>
        <fullName evidence="1">Uncharacterized protein</fullName>
    </submittedName>
</protein>
<evidence type="ECO:0000313" key="2">
    <source>
        <dbReference type="Proteomes" id="UP000249915"/>
    </source>
</evidence>
<dbReference type="OrthoDB" id="5449373at2"/>
<dbReference type="InterPro" id="IPR013078">
    <property type="entry name" value="His_Pase_superF_clade-1"/>
</dbReference>
<dbReference type="Proteomes" id="UP000249915">
    <property type="component" value="Unassembled WGS sequence"/>
</dbReference>
<organism evidence="1 2">
    <name type="scientific">Prauserella muralis</name>
    <dbReference type="NCBI Taxonomy" id="588067"/>
    <lineage>
        <taxon>Bacteria</taxon>
        <taxon>Bacillati</taxon>
        <taxon>Actinomycetota</taxon>
        <taxon>Actinomycetes</taxon>
        <taxon>Pseudonocardiales</taxon>
        <taxon>Pseudonocardiaceae</taxon>
        <taxon>Prauserella</taxon>
    </lineage>
</organism>
<accession>A0A2V4BCD0</accession>
<dbReference type="SUPFAM" id="SSF53254">
    <property type="entry name" value="Phosphoglycerate mutase-like"/>
    <property type="match status" value="1"/>
</dbReference>
<keyword evidence="2" id="KW-1185">Reference proteome</keyword>
<comment type="caution">
    <text evidence="1">The sequence shown here is derived from an EMBL/GenBank/DDBJ whole genome shotgun (WGS) entry which is preliminary data.</text>
</comment>
<sequence length="198" mass="21553">MTPAALWMRHGTCDDGLCRPGAHARPSSPLTIAGTVEAELTARELRDHRWQPALIASSPVRRARQTAAIVARVSDSRLAEPISAFAEWRAPHCVLGLAPNQYPPDYINWRQQRADNPDSALPGGESLRAFAERALEAATVASDLATQHGPVLIVSHRLLIGALAALHHGYRHPADIFGYASDFRLAPAQLWAPPRETT</sequence>
<dbReference type="Gene3D" id="3.40.50.1240">
    <property type="entry name" value="Phosphoglycerate mutase-like"/>
    <property type="match status" value="1"/>
</dbReference>
<evidence type="ECO:0000313" key="1">
    <source>
        <dbReference type="EMBL" id="PXY31709.1"/>
    </source>
</evidence>
<dbReference type="Pfam" id="PF00300">
    <property type="entry name" value="His_Phos_1"/>
    <property type="match status" value="1"/>
</dbReference>
<gene>
    <name evidence="1" type="ORF">BAY60_04965</name>
</gene>
<dbReference type="EMBL" id="MASW01000001">
    <property type="protein sequence ID" value="PXY31709.1"/>
    <property type="molecule type" value="Genomic_DNA"/>
</dbReference>
<name>A0A2V4BCD0_9PSEU</name>
<dbReference type="AlphaFoldDB" id="A0A2V4BCD0"/>
<dbReference type="InterPro" id="IPR029033">
    <property type="entry name" value="His_PPase_superfam"/>
</dbReference>
<dbReference type="RefSeq" id="WP_112279738.1">
    <property type="nucleotide sequence ID" value="NZ_MASW01000001.1"/>
</dbReference>
<reference evidence="1 2" key="1">
    <citation type="submission" date="2016-07" db="EMBL/GenBank/DDBJ databases">
        <title>Draft genome sequence of Prauserella muralis DSM 45305, isolated from a mould-covered wall in an indoor environment.</title>
        <authorList>
            <person name="Ruckert C."/>
            <person name="Albersmeier A."/>
            <person name="Jiang C.-L."/>
            <person name="Jiang Y."/>
            <person name="Kalinowski J."/>
            <person name="Schneider O."/>
            <person name="Winkler A."/>
            <person name="Zotchev S.B."/>
        </authorList>
    </citation>
    <scope>NUCLEOTIDE SEQUENCE [LARGE SCALE GENOMIC DNA]</scope>
    <source>
        <strain evidence="1 2">DSM 45305</strain>
    </source>
</reference>